<evidence type="ECO:0000313" key="1">
    <source>
        <dbReference type="EMBL" id="KAJ7419683.1"/>
    </source>
</evidence>
<protein>
    <submittedName>
        <fullName evidence="1">Uncharacterized protein</fullName>
    </submittedName>
</protein>
<evidence type="ECO:0000313" key="2">
    <source>
        <dbReference type="Proteomes" id="UP001145742"/>
    </source>
</evidence>
<proteinExistence type="predicted"/>
<organism evidence="1 2">
    <name type="scientific">Willisornis vidua</name>
    <name type="common">Xingu scale-backed antbird</name>
    <dbReference type="NCBI Taxonomy" id="1566151"/>
    <lineage>
        <taxon>Eukaryota</taxon>
        <taxon>Metazoa</taxon>
        <taxon>Chordata</taxon>
        <taxon>Craniata</taxon>
        <taxon>Vertebrata</taxon>
        <taxon>Euteleostomi</taxon>
        <taxon>Archelosauria</taxon>
        <taxon>Archosauria</taxon>
        <taxon>Dinosauria</taxon>
        <taxon>Saurischia</taxon>
        <taxon>Theropoda</taxon>
        <taxon>Coelurosauria</taxon>
        <taxon>Aves</taxon>
        <taxon>Neognathae</taxon>
        <taxon>Neoaves</taxon>
        <taxon>Telluraves</taxon>
        <taxon>Australaves</taxon>
        <taxon>Passeriformes</taxon>
        <taxon>Thamnophilidae</taxon>
        <taxon>Willisornis</taxon>
    </lineage>
</organism>
<dbReference type="PANTHER" id="PTHR33332">
    <property type="entry name" value="REVERSE TRANSCRIPTASE DOMAIN-CONTAINING PROTEIN"/>
    <property type="match status" value="1"/>
</dbReference>
<name>A0ABQ9DJ23_9PASS</name>
<sequence>MIFKVLFQPKPFYDSVENCDKEMKCNGGITKDQIFRSLRESNLFNNQISKRVQLTQEKEFLVGIFRSSHIQSLYKQSEELSPSCAEHDSVVGLKADCLRIIPAVVYLNQEPDPREGLCCTTWLEFCWDPSIGRDLTARSGLAERLESRIKCALSKFADKAKLCSAVDMSKETDAIQRDLNKVQNWTHLNLMRFNKTKCRVSPYQSRLRDEQMESSPAKKDLGVLGKEAGHALAMCTGSPDTTRVLGCIQSSVGSRGGRGFCPSALLW</sequence>
<comment type="caution">
    <text evidence="1">The sequence shown here is derived from an EMBL/GenBank/DDBJ whole genome shotgun (WGS) entry which is preliminary data.</text>
</comment>
<keyword evidence="2" id="KW-1185">Reference proteome</keyword>
<dbReference type="EMBL" id="WHWB01033468">
    <property type="protein sequence ID" value="KAJ7419683.1"/>
    <property type="molecule type" value="Genomic_DNA"/>
</dbReference>
<dbReference type="Proteomes" id="UP001145742">
    <property type="component" value="Unassembled WGS sequence"/>
</dbReference>
<accession>A0ABQ9DJ23</accession>
<gene>
    <name evidence="1" type="ORF">WISP_52593</name>
</gene>
<reference evidence="1" key="1">
    <citation type="submission" date="2019-10" db="EMBL/GenBank/DDBJ databases">
        <authorList>
            <person name="Soares A.E.R."/>
            <person name="Aleixo A."/>
            <person name="Schneider P."/>
            <person name="Miyaki C.Y."/>
            <person name="Schneider M.P."/>
            <person name="Mello C."/>
            <person name="Vasconcelos A.T.R."/>
        </authorList>
    </citation>
    <scope>NUCLEOTIDE SEQUENCE</scope>
    <source>
        <tissue evidence="1">Muscle</tissue>
    </source>
</reference>